<evidence type="ECO:0000313" key="2">
    <source>
        <dbReference type="Proteomes" id="UP001500393"/>
    </source>
</evidence>
<organism evidence="1 2">
    <name type="scientific">Kribbella sancticallisti</name>
    <dbReference type="NCBI Taxonomy" id="460087"/>
    <lineage>
        <taxon>Bacteria</taxon>
        <taxon>Bacillati</taxon>
        <taxon>Actinomycetota</taxon>
        <taxon>Actinomycetes</taxon>
        <taxon>Propionibacteriales</taxon>
        <taxon>Kribbellaceae</taxon>
        <taxon>Kribbella</taxon>
    </lineage>
</organism>
<evidence type="ECO:0000313" key="1">
    <source>
        <dbReference type="EMBL" id="GAA1609441.1"/>
    </source>
</evidence>
<reference evidence="1 2" key="1">
    <citation type="journal article" date="2019" name="Int. J. Syst. Evol. Microbiol.">
        <title>The Global Catalogue of Microorganisms (GCM) 10K type strain sequencing project: providing services to taxonomists for standard genome sequencing and annotation.</title>
        <authorList>
            <consortium name="The Broad Institute Genomics Platform"/>
            <consortium name="The Broad Institute Genome Sequencing Center for Infectious Disease"/>
            <person name="Wu L."/>
            <person name="Ma J."/>
        </authorList>
    </citation>
    <scope>NUCLEOTIDE SEQUENCE [LARGE SCALE GENOMIC DNA]</scope>
    <source>
        <strain evidence="1 2">JCM 14969</strain>
    </source>
</reference>
<sequence>MDTTEIILDALQRAATAHGVHEAEVLGGKYDEQWPQWYAEHMTRTLAGSGYQIVRVDQ</sequence>
<name>A0ABN2EKF2_9ACTN</name>
<gene>
    <name evidence="1" type="ORF">GCM10009789_74850</name>
</gene>
<proteinExistence type="predicted"/>
<comment type="caution">
    <text evidence="1">The sequence shown here is derived from an EMBL/GenBank/DDBJ whole genome shotgun (WGS) entry which is preliminary data.</text>
</comment>
<dbReference type="Proteomes" id="UP001500393">
    <property type="component" value="Unassembled WGS sequence"/>
</dbReference>
<keyword evidence="2" id="KW-1185">Reference proteome</keyword>
<dbReference type="RefSeq" id="WP_344221478.1">
    <property type="nucleotide sequence ID" value="NZ_BAAAOS010000057.1"/>
</dbReference>
<accession>A0ABN2EKF2</accession>
<protein>
    <submittedName>
        <fullName evidence="1">Uncharacterized protein</fullName>
    </submittedName>
</protein>
<dbReference type="EMBL" id="BAAAOS010000057">
    <property type="protein sequence ID" value="GAA1609441.1"/>
    <property type="molecule type" value="Genomic_DNA"/>
</dbReference>